<evidence type="ECO:0000313" key="8">
    <source>
        <dbReference type="Proteomes" id="UP000001194"/>
    </source>
</evidence>
<dbReference type="Gene3D" id="3.20.20.80">
    <property type="entry name" value="Glycosidases"/>
    <property type="match status" value="1"/>
</dbReference>
<dbReference type="AlphaFoldDB" id="B0DIW4"/>
<protein>
    <submittedName>
        <fullName evidence="7">Glycoside hydrolase family 30 protein</fullName>
    </submittedName>
</protein>
<dbReference type="GO" id="GO:0006680">
    <property type="term" value="P:glucosylceramide catabolic process"/>
    <property type="evidence" value="ECO:0007669"/>
    <property type="project" value="TreeGrafter"/>
</dbReference>
<evidence type="ECO:0000256" key="3">
    <source>
        <dbReference type="ARBA" id="ARBA00022801"/>
    </source>
</evidence>
<dbReference type="InterPro" id="IPR033453">
    <property type="entry name" value="Glyco_hydro_30_TIM-barrel"/>
</dbReference>
<keyword evidence="3 4" id="KW-0378">Hydrolase</keyword>
<dbReference type="InterPro" id="IPR001139">
    <property type="entry name" value="Glyco_hydro_30"/>
</dbReference>
<dbReference type="Pfam" id="PF02055">
    <property type="entry name" value="Glyco_hydro_30"/>
    <property type="match status" value="1"/>
</dbReference>
<evidence type="ECO:0000259" key="6">
    <source>
        <dbReference type="Pfam" id="PF02055"/>
    </source>
</evidence>
<evidence type="ECO:0000313" key="7">
    <source>
        <dbReference type="EMBL" id="EDR05302.1"/>
    </source>
</evidence>
<name>B0DIW4_LACBS</name>
<keyword evidence="8" id="KW-1185">Reference proteome</keyword>
<feature type="chain" id="PRO_5002749284" evidence="5">
    <location>
        <begin position="19"/>
        <end position="564"/>
    </location>
</feature>
<dbReference type="EMBL" id="DS547113">
    <property type="protein sequence ID" value="EDR05302.1"/>
    <property type="molecule type" value="Genomic_DNA"/>
</dbReference>
<evidence type="ECO:0000256" key="2">
    <source>
        <dbReference type="ARBA" id="ARBA00022729"/>
    </source>
</evidence>
<comment type="similarity">
    <text evidence="1 4">Belongs to the glycosyl hydrolase 30 family.</text>
</comment>
<organism evidence="8">
    <name type="scientific">Laccaria bicolor (strain S238N-H82 / ATCC MYA-4686)</name>
    <name type="common">Bicoloured deceiver</name>
    <name type="synonym">Laccaria laccata var. bicolor</name>
    <dbReference type="NCBI Taxonomy" id="486041"/>
    <lineage>
        <taxon>Eukaryota</taxon>
        <taxon>Fungi</taxon>
        <taxon>Dikarya</taxon>
        <taxon>Basidiomycota</taxon>
        <taxon>Agaricomycotina</taxon>
        <taxon>Agaricomycetes</taxon>
        <taxon>Agaricomycetidae</taxon>
        <taxon>Agaricales</taxon>
        <taxon>Agaricineae</taxon>
        <taxon>Hydnangiaceae</taxon>
        <taxon>Laccaria</taxon>
    </lineage>
</organism>
<feature type="domain" description="Glycosyl hydrolase family 30 TIM-barrel" evidence="6">
    <location>
        <begin position="68"/>
        <end position="228"/>
    </location>
</feature>
<evidence type="ECO:0000256" key="4">
    <source>
        <dbReference type="RuleBase" id="RU361188"/>
    </source>
</evidence>
<evidence type="ECO:0000256" key="5">
    <source>
        <dbReference type="SAM" id="SignalP"/>
    </source>
</evidence>
<dbReference type="Proteomes" id="UP000001194">
    <property type="component" value="Unassembled WGS sequence"/>
</dbReference>
<dbReference type="PANTHER" id="PTHR11069:SF23">
    <property type="entry name" value="LYSOSOMAL ACID GLUCOSYLCERAMIDASE"/>
    <property type="match status" value="1"/>
</dbReference>
<reference evidence="7 8" key="1">
    <citation type="journal article" date="2008" name="Nature">
        <title>The genome of Laccaria bicolor provides insights into mycorrhizal symbiosis.</title>
        <authorList>
            <person name="Martin F."/>
            <person name="Aerts A."/>
            <person name="Ahren D."/>
            <person name="Brun A."/>
            <person name="Danchin E.G.J."/>
            <person name="Duchaussoy F."/>
            <person name="Gibon J."/>
            <person name="Kohler A."/>
            <person name="Lindquist E."/>
            <person name="Pereda V."/>
            <person name="Salamov A."/>
            <person name="Shapiro H.J."/>
            <person name="Wuyts J."/>
            <person name="Blaudez D."/>
            <person name="Buee M."/>
            <person name="Brokstein P."/>
            <person name="Canbaeck B."/>
            <person name="Cohen D."/>
            <person name="Courty P.E."/>
            <person name="Coutinho P.M."/>
            <person name="Delaruelle C."/>
            <person name="Detter J.C."/>
            <person name="Deveau A."/>
            <person name="DiFazio S."/>
            <person name="Duplessis S."/>
            <person name="Fraissinet-Tachet L."/>
            <person name="Lucic E."/>
            <person name="Frey-Klett P."/>
            <person name="Fourrey C."/>
            <person name="Feussner I."/>
            <person name="Gay G."/>
            <person name="Grimwood J."/>
            <person name="Hoegger P.J."/>
            <person name="Jain P."/>
            <person name="Kilaru S."/>
            <person name="Labbe J."/>
            <person name="Lin Y.C."/>
            <person name="Legue V."/>
            <person name="Le Tacon F."/>
            <person name="Marmeisse R."/>
            <person name="Melayah D."/>
            <person name="Montanini B."/>
            <person name="Muratet M."/>
            <person name="Nehls U."/>
            <person name="Niculita-Hirzel H."/>
            <person name="Oudot-Le Secq M.P."/>
            <person name="Peter M."/>
            <person name="Quesneville H."/>
            <person name="Rajashekar B."/>
            <person name="Reich M."/>
            <person name="Rouhier N."/>
            <person name="Schmutz J."/>
            <person name="Yin T."/>
            <person name="Chalot M."/>
            <person name="Henrissat B."/>
            <person name="Kuees U."/>
            <person name="Lucas S."/>
            <person name="Van de Peer Y."/>
            <person name="Podila G.K."/>
            <person name="Polle A."/>
            <person name="Pukkila P.J."/>
            <person name="Richardson P.M."/>
            <person name="Rouze P."/>
            <person name="Sanders I.R."/>
            <person name="Stajich J.E."/>
            <person name="Tunlid A."/>
            <person name="Tuskan G."/>
            <person name="Grigoriev I.V."/>
        </authorList>
    </citation>
    <scope>NUCLEOTIDE SEQUENCE [LARGE SCALE GENOMIC DNA]</scope>
    <source>
        <strain evidence="8">S238N-H82 / ATCC MYA-4686</strain>
    </source>
</reference>
<dbReference type="InParanoid" id="B0DIW4"/>
<dbReference type="RefSeq" id="XP_001883860.1">
    <property type="nucleotide sequence ID" value="XM_001883825.1"/>
</dbReference>
<dbReference type="OrthoDB" id="2160638at2759"/>
<keyword evidence="4" id="KW-0326">Glycosidase</keyword>
<keyword evidence="2 5" id="KW-0732">Signal</keyword>
<dbReference type="GeneID" id="6079593"/>
<dbReference type="HOGENOM" id="CLU_483173_0_0_1"/>
<accession>B0DIW4</accession>
<proteinExistence type="inferred from homology"/>
<dbReference type="GO" id="GO:0004348">
    <property type="term" value="F:glucosylceramidase activity"/>
    <property type="evidence" value="ECO:0007669"/>
    <property type="project" value="InterPro"/>
</dbReference>
<sequence>MQTFPILISLVLAGSAASQQIWDIWQTTWDRSKLFSSLSPTSPINFVTPGPIGSADIIVNDAIKFQTIAGFGGSLTDSSALVLNNLKSTNSQNYWTLLNHMFSPKYAANAAGLNYIRVTVGASDFSANLYSLDDSSGDTSFSNFNINKVPSYVFSVLKDIRGINSNLKVHIIPRSPPGWMKDSGSMNGGSLQSKYVPTYPTYLLKAVQGFQSQGIAIYAISIQNEPQNNNPTYPTCTMSPAIEALIGAALRTLLNINGLSTVRVIGYEHNWDDAGEYPVALDLWTLETPSPAWRFIATLELFLTKIPSTTPSQPRKSTSQMVHETYFQPAAANYHTPPVHPQQRQRGYRICDQCRTPETQSLKFRFCGGCLTTQYCTANATTGPTIKQSVSTPRSVSKAAIAAASSSPAADEHLAKNLRKFASAHTALLGWAGFQALQLKRVPANIRQNALLIDLSYHPHAESHRRFSILSTHIVPRTYVHDPLVIADIQRREERCRYSGGIGTPVVIIQCGGVSQVMPVEVDPPAKITWDSRDDWASVLALFVESGRTDFKPISTTSRGVYYG</sequence>
<dbReference type="GO" id="GO:0016020">
    <property type="term" value="C:membrane"/>
    <property type="evidence" value="ECO:0007669"/>
    <property type="project" value="GOC"/>
</dbReference>
<gene>
    <name evidence="7" type="ORF">LACBIDRAFT_303080</name>
</gene>
<evidence type="ECO:0000256" key="1">
    <source>
        <dbReference type="ARBA" id="ARBA00005382"/>
    </source>
</evidence>
<dbReference type="PANTHER" id="PTHR11069">
    <property type="entry name" value="GLUCOSYLCERAMIDASE"/>
    <property type="match status" value="1"/>
</dbReference>
<dbReference type="SUPFAM" id="SSF51445">
    <property type="entry name" value="(Trans)glycosidases"/>
    <property type="match status" value="1"/>
</dbReference>
<dbReference type="InterPro" id="IPR017853">
    <property type="entry name" value="GH"/>
</dbReference>
<feature type="signal peptide" evidence="5">
    <location>
        <begin position="1"/>
        <end position="18"/>
    </location>
</feature>
<dbReference type="KEGG" id="lbc:LACBIDRAFT_303080"/>